<dbReference type="Proteomes" id="UP001422759">
    <property type="component" value="Unassembled WGS sequence"/>
</dbReference>
<organism evidence="1 2">
    <name type="scientific">Kitasatospora kazusensis</name>
    <dbReference type="NCBI Taxonomy" id="407974"/>
    <lineage>
        <taxon>Bacteria</taxon>
        <taxon>Bacillati</taxon>
        <taxon>Actinomycetota</taxon>
        <taxon>Actinomycetes</taxon>
        <taxon>Kitasatosporales</taxon>
        <taxon>Streptomycetaceae</taxon>
        <taxon>Kitasatospora</taxon>
    </lineage>
</organism>
<dbReference type="PANTHER" id="PTHR42905:SF16">
    <property type="entry name" value="CARBOXYPHOSPHONOENOLPYRUVATE PHOSPHONOMUTASE-LIKE PROTEIN (AFU_ORTHOLOGUE AFUA_5G07230)"/>
    <property type="match status" value="1"/>
</dbReference>
<accession>A0ABP5LR19</accession>
<dbReference type="CDD" id="cd00377">
    <property type="entry name" value="ICL_PEPM"/>
    <property type="match status" value="1"/>
</dbReference>
<protein>
    <submittedName>
        <fullName evidence="1">Isocitrate lyase/phosphoenolpyruvate mutase family protein</fullName>
    </submittedName>
</protein>
<sequence length="249" mass="25857">MTTTDAPTAVQVFRALHHGRPAGDPLVLANPWDAVSARAFAEAGFRALATSSGAIAAVLGYADGEQTPADEMFAAVARIVRAVDVPVTADIEAGYGLAPKELVERLLEAGAVGCNLEDSDPVTGRLKDAGRHADWLTEFQAEAAGRLVLNARVDTFLYGDRDVADAVARSRRYAEAGADCVYPILAPVEFLPELAAGAGAPVNALALPGGPSPAQLGRLGATRITFGHTLHHRIAATVQELATELSADA</sequence>
<dbReference type="Gene3D" id="3.20.20.60">
    <property type="entry name" value="Phosphoenolpyruvate-binding domains"/>
    <property type="match status" value="1"/>
</dbReference>
<keyword evidence="2" id="KW-1185">Reference proteome</keyword>
<dbReference type="GO" id="GO:0016829">
    <property type="term" value="F:lyase activity"/>
    <property type="evidence" value="ECO:0007669"/>
    <property type="project" value="UniProtKB-KW"/>
</dbReference>
<name>A0ABP5LR19_9ACTN</name>
<evidence type="ECO:0000313" key="2">
    <source>
        <dbReference type="Proteomes" id="UP001422759"/>
    </source>
</evidence>
<reference evidence="2" key="1">
    <citation type="journal article" date="2019" name="Int. J. Syst. Evol. Microbiol.">
        <title>The Global Catalogue of Microorganisms (GCM) 10K type strain sequencing project: providing services to taxonomists for standard genome sequencing and annotation.</title>
        <authorList>
            <consortium name="The Broad Institute Genomics Platform"/>
            <consortium name="The Broad Institute Genome Sequencing Center for Infectious Disease"/>
            <person name="Wu L."/>
            <person name="Ma J."/>
        </authorList>
    </citation>
    <scope>NUCLEOTIDE SEQUENCE [LARGE SCALE GENOMIC DNA]</scope>
    <source>
        <strain evidence="2">JCM 14560</strain>
    </source>
</reference>
<dbReference type="InterPro" id="IPR015813">
    <property type="entry name" value="Pyrv/PenolPyrv_kinase-like_dom"/>
</dbReference>
<dbReference type="SUPFAM" id="SSF51621">
    <property type="entry name" value="Phosphoenolpyruvate/pyruvate domain"/>
    <property type="match status" value="1"/>
</dbReference>
<dbReference type="EMBL" id="BAAANT010000027">
    <property type="protein sequence ID" value="GAA2149783.1"/>
    <property type="molecule type" value="Genomic_DNA"/>
</dbReference>
<gene>
    <name evidence="1" type="ORF">GCM10009760_43330</name>
</gene>
<keyword evidence="1" id="KW-0456">Lyase</keyword>
<dbReference type="InterPro" id="IPR040442">
    <property type="entry name" value="Pyrv_kinase-like_dom_sf"/>
</dbReference>
<evidence type="ECO:0000313" key="1">
    <source>
        <dbReference type="EMBL" id="GAA2149783.1"/>
    </source>
</evidence>
<dbReference type="PANTHER" id="PTHR42905">
    <property type="entry name" value="PHOSPHOENOLPYRUVATE CARBOXYLASE"/>
    <property type="match status" value="1"/>
</dbReference>
<dbReference type="Pfam" id="PF13714">
    <property type="entry name" value="PEP_mutase"/>
    <property type="match status" value="1"/>
</dbReference>
<dbReference type="InterPro" id="IPR039556">
    <property type="entry name" value="ICL/PEPM"/>
</dbReference>
<comment type="caution">
    <text evidence="1">The sequence shown here is derived from an EMBL/GenBank/DDBJ whole genome shotgun (WGS) entry which is preliminary data.</text>
</comment>
<dbReference type="RefSeq" id="WP_344467553.1">
    <property type="nucleotide sequence ID" value="NZ_BAAANT010000027.1"/>
</dbReference>
<proteinExistence type="predicted"/>